<organism evidence="1 2">
    <name type="scientific">Vibrio europaeus</name>
    <dbReference type="NCBI Taxonomy" id="300876"/>
    <lineage>
        <taxon>Bacteria</taxon>
        <taxon>Pseudomonadati</taxon>
        <taxon>Pseudomonadota</taxon>
        <taxon>Gammaproteobacteria</taxon>
        <taxon>Vibrionales</taxon>
        <taxon>Vibrionaceae</taxon>
        <taxon>Vibrio</taxon>
        <taxon>Vibrio oreintalis group</taxon>
    </lineage>
</organism>
<accession>A0AAE7AYX5</accession>
<dbReference type="EMBL" id="CP053543">
    <property type="protein sequence ID" value="QJY39422.1"/>
    <property type="molecule type" value="Genomic_DNA"/>
</dbReference>
<dbReference type="RefSeq" id="WP_171803289.1">
    <property type="nucleotide sequence ID" value="NZ_CP053543.1"/>
</dbReference>
<sequence>MNGYDMKNAVLLCTALLIFPLHIIAKGSSGSMYIITDYARLVCEVHTSGVQLVVSSQSNTPENSKIKISGANSVQTSLTANSRLGFHFMASDFPLTLEITTPEKSTRFFLDQDCQLKQLTR</sequence>
<name>A0AAE7AYX5_9VIBR</name>
<dbReference type="Proteomes" id="UP000501443">
    <property type="component" value="Chromosome 2"/>
</dbReference>
<protein>
    <submittedName>
        <fullName evidence="1">Uncharacterized protein</fullName>
    </submittedName>
</protein>
<dbReference type="AlphaFoldDB" id="A0AAE7AYX5"/>
<evidence type="ECO:0000313" key="2">
    <source>
        <dbReference type="Proteomes" id="UP000501443"/>
    </source>
</evidence>
<proteinExistence type="predicted"/>
<gene>
    <name evidence="1" type="ORF">HOO69_23140</name>
</gene>
<evidence type="ECO:0000313" key="1">
    <source>
        <dbReference type="EMBL" id="QJY39422.1"/>
    </source>
</evidence>
<reference evidence="1 2" key="1">
    <citation type="submission" date="2020-05" db="EMBL/GenBank/DDBJ databases">
        <title>First description outside Europe of the emergent pathogen for shellfish aquaculture Vibrio europaeus.</title>
        <authorList>
            <person name="Dubert J."/>
            <person name="Rojas R."/>
        </authorList>
    </citation>
    <scope>NUCLEOTIDE SEQUENCE [LARGE SCALE GENOMIC DNA]</scope>
    <source>
        <strain evidence="1 2">NPI-1</strain>
    </source>
</reference>